<dbReference type="AlphaFoldDB" id="A0A250KH42"/>
<proteinExistence type="predicted"/>
<gene>
    <name evidence="2" type="ORF">PMEL1_00908</name>
</gene>
<dbReference type="EMBL" id="AP018049">
    <property type="protein sequence ID" value="BBA28988.1"/>
    <property type="molecule type" value="Genomic_DNA"/>
</dbReference>
<dbReference type="Proteomes" id="UP000267517">
    <property type="component" value="Chromosome I"/>
</dbReference>
<protein>
    <recommendedName>
        <fullName evidence="4">Lipocalin-like domain-containing protein</fullName>
    </recommendedName>
</protein>
<accession>A0A250KH42</accession>
<evidence type="ECO:0000313" key="3">
    <source>
        <dbReference type="Proteomes" id="UP000267517"/>
    </source>
</evidence>
<feature type="chain" id="PRO_5012151368" description="Lipocalin-like domain-containing protein" evidence="1">
    <location>
        <begin position="23"/>
        <end position="189"/>
    </location>
</feature>
<dbReference type="OrthoDB" id="1072397at2"/>
<evidence type="ECO:0000256" key="1">
    <source>
        <dbReference type="SAM" id="SignalP"/>
    </source>
</evidence>
<organism evidence="2 3">
    <name type="scientific">Prevotella melaninogenica</name>
    <dbReference type="NCBI Taxonomy" id="28132"/>
    <lineage>
        <taxon>Bacteria</taxon>
        <taxon>Pseudomonadati</taxon>
        <taxon>Bacteroidota</taxon>
        <taxon>Bacteroidia</taxon>
        <taxon>Bacteroidales</taxon>
        <taxon>Prevotellaceae</taxon>
        <taxon>Prevotella</taxon>
    </lineage>
</organism>
<name>A0A250KH42_9BACT</name>
<evidence type="ECO:0000313" key="2">
    <source>
        <dbReference type="EMBL" id="BBA28988.1"/>
    </source>
</evidence>
<dbReference type="RefSeq" id="WP_120174150.1">
    <property type="nucleotide sequence ID" value="NZ_AP018049.1"/>
</dbReference>
<evidence type="ECO:0008006" key="4">
    <source>
        <dbReference type="Google" id="ProtNLM"/>
    </source>
</evidence>
<feature type="signal peptide" evidence="1">
    <location>
        <begin position="1"/>
        <end position="22"/>
    </location>
</feature>
<reference evidence="2 3" key="1">
    <citation type="submission" date="2017-05" db="EMBL/GenBank/DDBJ databases">
        <title>whole genome sequence of Prevotella melaninogenica GAI 07411.</title>
        <authorList>
            <person name="Kondo Y."/>
            <person name="Hoshino T."/>
        </authorList>
    </citation>
    <scope>NUCLEOTIDE SEQUENCE [LARGE SCALE GENOMIC DNA]</scope>
    <source>
        <strain evidence="2 3">GAI 07411</strain>
    </source>
</reference>
<sequence length="189" mass="20267">MNKILRFAFVAAFAAVSSLSFAQKTVTFEAGKDKGTGLTIEKEGVTITLSAGKVDDKFSYRLYKDATTTITSSAANITNVAFVCDTYKAGGKSYLGDGFDSSMAGLTISADKINVTWTGDKNSVEFKTPGHQVRVKKITVTLKNDPTGINEVSNSTVNANAPIYNLAGQRVGKDYRGVVIQNGKKFIKK</sequence>
<keyword evidence="1" id="KW-0732">Signal</keyword>